<proteinExistence type="predicted"/>
<dbReference type="Proteomes" id="UP001143330">
    <property type="component" value="Unassembled WGS sequence"/>
</dbReference>
<gene>
    <name evidence="2" type="ORF">GCM10017653_34000</name>
</gene>
<name>A0A9W6NC60_9HYPH</name>
<evidence type="ECO:0000259" key="1">
    <source>
        <dbReference type="Pfam" id="PF07475"/>
    </source>
</evidence>
<protein>
    <submittedName>
        <fullName evidence="2">HPr kinase</fullName>
    </submittedName>
</protein>
<keyword evidence="2" id="KW-0808">Transferase</keyword>
<feature type="domain" description="HPr kinase/phosphorylase C-terminal" evidence="1">
    <location>
        <begin position="14"/>
        <end position="96"/>
    </location>
</feature>
<reference evidence="2" key="1">
    <citation type="journal article" date="2014" name="Int. J. Syst. Evol. Microbiol.">
        <title>Complete genome sequence of Corynebacterium casei LMG S-19264T (=DSM 44701T), isolated from a smear-ripened cheese.</title>
        <authorList>
            <consortium name="US DOE Joint Genome Institute (JGI-PGF)"/>
            <person name="Walter F."/>
            <person name="Albersmeier A."/>
            <person name="Kalinowski J."/>
            <person name="Ruckert C."/>
        </authorList>
    </citation>
    <scope>NUCLEOTIDE SEQUENCE</scope>
    <source>
        <strain evidence="2">VKM B-2789</strain>
    </source>
</reference>
<evidence type="ECO:0000313" key="3">
    <source>
        <dbReference type="Proteomes" id="UP001143330"/>
    </source>
</evidence>
<dbReference type="SUPFAM" id="SSF53795">
    <property type="entry name" value="PEP carboxykinase-like"/>
    <property type="match status" value="1"/>
</dbReference>
<dbReference type="InterPro" id="IPR027417">
    <property type="entry name" value="P-loop_NTPase"/>
</dbReference>
<dbReference type="AlphaFoldDB" id="A0A9W6NC60"/>
<dbReference type="CDD" id="cd01918">
    <property type="entry name" value="HprK_C"/>
    <property type="match status" value="1"/>
</dbReference>
<dbReference type="Gene3D" id="3.40.50.300">
    <property type="entry name" value="P-loop containing nucleotide triphosphate hydrolases"/>
    <property type="match status" value="1"/>
</dbReference>
<dbReference type="GO" id="GO:0005524">
    <property type="term" value="F:ATP binding"/>
    <property type="evidence" value="ECO:0007669"/>
    <property type="project" value="InterPro"/>
</dbReference>
<dbReference type="InterPro" id="IPR011104">
    <property type="entry name" value="Hpr_kin/Pase_C"/>
</dbReference>
<keyword evidence="2" id="KW-0418">Kinase</keyword>
<dbReference type="EMBL" id="BSFM01000014">
    <property type="protein sequence ID" value="GLK85330.1"/>
    <property type="molecule type" value="Genomic_DNA"/>
</dbReference>
<dbReference type="Pfam" id="PF07475">
    <property type="entry name" value="Hpr_kinase_C"/>
    <property type="match status" value="1"/>
</dbReference>
<dbReference type="RefSeq" id="WP_213365124.1">
    <property type="nucleotide sequence ID" value="NZ_BSFM01000014.1"/>
</dbReference>
<dbReference type="GO" id="GO:0006109">
    <property type="term" value="P:regulation of carbohydrate metabolic process"/>
    <property type="evidence" value="ECO:0007669"/>
    <property type="project" value="InterPro"/>
</dbReference>
<organism evidence="2 3">
    <name type="scientific">Ancylobacter defluvii</name>
    <dbReference type="NCBI Taxonomy" id="1282440"/>
    <lineage>
        <taxon>Bacteria</taxon>
        <taxon>Pseudomonadati</taxon>
        <taxon>Pseudomonadota</taxon>
        <taxon>Alphaproteobacteria</taxon>
        <taxon>Hyphomicrobiales</taxon>
        <taxon>Xanthobacteraceae</taxon>
        <taxon>Ancylobacter</taxon>
    </lineage>
</organism>
<accession>A0A9W6NC60</accession>
<evidence type="ECO:0000313" key="2">
    <source>
        <dbReference type="EMBL" id="GLK85330.1"/>
    </source>
</evidence>
<keyword evidence="3" id="KW-1185">Reference proteome</keyword>
<comment type="caution">
    <text evidence="2">The sequence shown here is derived from an EMBL/GenBank/DDBJ whole genome shotgun (WGS) entry which is preliminary data.</text>
</comment>
<sequence length="161" mass="16857">MADDERIAGAHFSSTHHASCVRVGEAGVLIRGPSGAGKSHLAFALILAGRTGLIPETVLVGDDRLVLERRGERLIAAPVPVLAGLIEVRGAGLRRVPHVEEAEVALVVDLASADGARLPRREDCRIAIGGVALARLPVYDRGDAVHQVLAMLSTQAGLQES</sequence>
<reference evidence="2" key="2">
    <citation type="submission" date="2023-01" db="EMBL/GenBank/DDBJ databases">
        <authorList>
            <person name="Sun Q."/>
            <person name="Evtushenko L."/>
        </authorList>
    </citation>
    <scope>NUCLEOTIDE SEQUENCE</scope>
    <source>
        <strain evidence="2">VKM B-2789</strain>
    </source>
</reference>
<dbReference type="GO" id="GO:0000155">
    <property type="term" value="F:phosphorelay sensor kinase activity"/>
    <property type="evidence" value="ECO:0007669"/>
    <property type="project" value="InterPro"/>
</dbReference>